<evidence type="ECO:0000259" key="2">
    <source>
        <dbReference type="Pfam" id="PF00248"/>
    </source>
</evidence>
<dbReference type="AlphaFoldDB" id="A0A0J6T0X4"/>
<keyword evidence="1" id="KW-0560">Oxidoreductase</keyword>
<dbReference type="GO" id="GO:0016491">
    <property type="term" value="F:oxidoreductase activity"/>
    <property type="evidence" value="ECO:0007669"/>
    <property type="project" value="UniProtKB-KW"/>
</dbReference>
<dbReference type="PANTHER" id="PTHR43625">
    <property type="entry name" value="AFLATOXIN B1 ALDEHYDE REDUCTASE"/>
    <property type="match status" value="1"/>
</dbReference>
<dbReference type="InterPro" id="IPR050791">
    <property type="entry name" value="Aldo-Keto_reductase"/>
</dbReference>
<gene>
    <name evidence="3" type="ORF">VQ03_13300</name>
</gene>
<dbReference type="PRINTS" id="PR00069">
    <property type="entry name" value="ALDKETRDTASE"/>
</dbReference>
<organism evidence="3 4">
    <name type="scientific">Methylobacterium tarhaniae</name>
    <dbReference type="NCBI Taxonomy" id="1187852"/>
    <lineage>
        <taxon>Bacteria</taxon>
        <taxon>Pseudomonadati</taxon>
        <taxon>Pseudomonadota</taxon>
        <taxon>Alphaproteobacteria</taxon>
        <taxon>Hyphomicrobiales</taxon>
        <taxon>Methylobacteriaceae</taxon>
        <taxon>Methylobacterium</taxon>
    </lineage>
</organism>
<dbReference type="Gene3D" id="3.20.20.100">
    <property type="entry name" value="NADP-dependent oxidoreductase domain"/>
    <property type="match status" value="1"/>
</dbReference>
<sequence length="330" mass="34897">MQRRSLGRSGLTVSAPGLGCMGFSEFYGPTDEAAAPAALEAALALGYDFLDTADMYGNGRNEELIGRVLKDRRDRVVLATKFGIVRREGSSERRIDNSPAYLTAACEASLRRLGVETVDLYYCHRRDPSVPIPEMVGAMARLVEAGKVRALGLSEVSATTLRAAHAVHPIAAVQTEYSLWSREPEQGLLDACRDLGVALVAYSPLGRGFLTGAVDVAALAPDDFRRGNPRFQGEALAQNRRLAEALGDFARERGVTAGQVALAWLMARAPHVIPIPGTRRPERLAENAAAADLALTPADVAALDALFAPDAAAGARYAPGGMAGIESAAG</sequence>
<dbReference type="InterPro" id="IPR020471">
    <property type="entry name" value="AKR"/>
</dbReference>
<protein>
    <submittedName>
        <fullName evidence="3">Aldo/keto reductase</fullName>
    </submittedName>
</protein>
<dbReference type="RefSeq" id="WP_048451357.1">
    <property type="nucleotide sequence ID" value="NZ_JBNNPJ010000027.1"/>
</dbReference>
<proteinExistence type="predicted"/>
<evidence type="ECO:0000313" key="4">
    <source>
        <dbReference type="Proteomes" id="UP000036449"/>
    </source>
</evidence>
<feature type="domain" description="NADP-dependent oxidoreductase" evidence="2">
    <location>
        <begin position="17"/>
        <end position="306"/>
    </location>
</feature>
<comment type="caution">
    <text evidence="3">The sequence shown here is derived from an EMBL/GenBank/DDBJ whole genome shotgun (WGS) entry which is preliminary data.</text>
</comment>
<dbReference type="Pfam" id="PF00248">
    <property type="entry name" value="Aldo_ket_red"/>
    <property type="match status" value="1"/>
</dbReference>
<dbReference type="CDD" id="cd19076">
    <property type="entry name" value="AKR_AKR13A_13D"/>
    <property type="match status" value="1"/>
</dbReference>
<dbReference type="EMBL" id="LABZ01000087">
    <property type="protein sequence ID" value="KMO41090.1"/>
    <property type="molecule type" value="Genomic_DNA"/>
</dbReference>
<dbReference type="OrthoDB" id="9803483at2"/>
<keyword evidence="4" id="KW-1185">Reference proteome</keyword>
<name>A0A0J6T0X4_9HYPH</name>
<dbReference type="PATRIC" id="fig|1187852.3.peg.6671"/>
<dbReference type="InterPro" id="IPR036812">
    <property type="entry name" value="NAD(P)_OxRdtase_dom_sf"/>
</dbReference>
<accession>A0A0J6T0X4</accession>
<reference evidence="3 4" key="1">
    <citation type="submission" date="2015-03" db="EMBL/GenBank/DDBJ databases">
        <title>Genome sequencing of Methylobacterium tarhaniae DSM 25844.</title>
        <authorList>
            <person name="Chaudhry V."/>
            <person name="Patil P.B."/>
        </authorList>
    </citation>
    <scope>NUCLEOTIDE SEQUENCE [LARGE SCALE GENOMIC DNA]</scope>
    <source>
        <strain evidence="3 4">DSM 25844</strain>
    </source>
</reference>
<dbReference type="SUPFAM" id="SSF51430">
    <property type="entry name" value="NAD(P)-linked oxidoreductase"/>
    <property type="match status" value="1"/>
</dbReference>
<evidence type="ECO:0000256" key="1">
    <source>
        <dbReference type="ARBA" id="ARBA00023002"/>
    </source>
</evidence>
<dbReference type="Proteomes" id="UP000036449">
    <property type="component" value="Unassembled WGS sequence"/>
</dbReference>
<dbReference type="PANTHER" id="PTHR43625:SF40">
    <property type="entry name" value="ALDO-KETO REDUCTASE YAKC [NADP(+)]"/>
    <property type="match status" value="1"/>
</dbReference>
<dbReference type="GO" id="GO:0005737">
    <property type="term" value="C:cytoplasm"/>
    <property type="evidence" value="ECO:0007669"/>
    <property type="project" value="TreeGrafter"/>
</dbReference>
<evidence type="ECO:0000313" key="3">
    <source>
        <dbReference type="EMBL" id="KMO41090.1"/>
    </source>
</evidence>
<dbReference type="InterPro" id="IPR023210">
    <property type="entry name" value="NADP_OxRdtase_dom"/>
</dbReference>